<evidence type="ECO:0000313" key="4">
    <source>
        <dbReference type="Proteomes" id="UP000507470"/>
    </source>
</evidence>
<dbReference type="AlphaFoldDB" id="A0A6J8A2T2"/>
<evidence type="ECO:0000256" key="1">
    <source>
        <dbReference type="SAM" id="Phobius"/>
    </source>
</evidence>
<keyword evidence="1" id="KW-0812">Transmembrane</keyword>
<feature type="chain" id="PRO_5026969739" description="TIR domain-containing protein" evidence="2">
    <location>
        <begin position="24"/>
        <end position="585"/>
    </location>
</feature>
<sequence length="585" mass="66712">MNFERSLSILILFSPWLVCKAVAYNCITWDVIQDDLNLIYRTDDFIKPVTLKDNNGNKTRCSFEKTSYHCHHIPMFGVINPNINKKEIKFTIEDVKSKDVEGTWYISQGGKTFSTTVSLTNGFIRSTDIYITGEVNISKVTVRCFACRAPYGKNAEFLINDRSEDSLTLNSTTGKCTHQAGECNPEICSCSLSGNEFSRSFYLKNSSQTVNFSCDMMFVDRIATSWFSKYATLLYDGTDVHSKETKTNKKNSSDNSKKTKDYAEKDFTVPLIGDFVLVIVFITVVVVIVVYKKSRTKHKDVTLVLHRMEEAKPLCSSITQSCRDLQSLKGKDSTQALGIVQKLEADELAPQLNNPGEKYVFGKESTQAKEIVQKSDDQVAPPLNNQVDEYVVGNYRTQANETVQTSEDQLAPQMNNQDEESVIENDRTQANETVQTSEEELYIDRYISKQRSNSPTRPFDVIFINFDVNVERQWVERVVGMLEEKYDLVCGLIGRDFLCGIQMDNSFHFIKKHTPVVVTFSEMSCIMKPVIRLFENIDKLVVVMVEECSPPIFGINMRCVDATMDEENWIKQLFTALEYQKYVET</sequence>
<proteinExistence type="predicted"/>
<dbReference type="EMBL" id="CACVKT020000551">
    <property type="protein sequence ID" value="CAC5360199.1"/>
    <property type="molecule type" value="Genomic_DNA"/>
</dbReference>
<feature type="transmembrane region" description="Helical" evidence="1">
    <location>
        <begin position="267"/>
        <end position="291"/>
    </location>
</feature>
<dbReference type="OrthoDB" id="10357600at2759"/>
<keyword evidence="4" id="KW-1185">Reference proteome</keyword>
<evidence type="ECO:0000313" key="3">
    <source>
        <dbReference type="EMBL" id="CAC5360199.1"/>
    </source>
</evidence>
<organism evidence="3 4">
    <name type="scientific">Mytilus coruscus</name>
    <name type="common">Sea mussel</name>
    <dbReference type="NCBI Taxonomy" id="42192"/>
    <lineage>
        <taxon>Eukaryota</taxon>
        <taxon>Metazoa</taxon>
        <taxon>Spiralia</taxon>
        <taxon>Lophotrochozoa</taxon>
        <taxon>Mollusca</taxon>
        <taxon>Bivalvia</taxon>
        <taxon>Autobranchia</taxon>
        <taxon>Pteriomorphia</taxon>
        <taxon>Mytilida</taxon>
        <taxon>Mytiloidea</taxon>
        <taxon>Mytilidae</taxon>
        <taxon>Mytilinae</taxon>
        <taxon>Mytilus</taxon>
    </lineage>
</organism>
<reference evidence="3 4" key="1">
    <citation type="submission" date="2020-06" db="EMBL/GenBank/DDBJ databases">
        <authorList>
            <person name="Li R."/>
            <person name="Bekaert M."/>
        </authorList>
    </citation>
    <scope>NUCLEOTIDE SEQUENCE [LARGE SCALE GENOMIC DNA]</scope>
    <source>
        <strain evidence="4">wild</strain>
    </source>
</reference>
<evidence type="ECO:0008006" key="5">
    <source>
        <dbReference type="Google" id="ProtNLM"/>
    </source>
</evidence>
<gene>
    <name evidence="3" type="ORF">MCOR_2756</name>
</gene>
<keyword evidence="1" id="KW-1133">Transmembrane helix</keyword>
<protein>
    <recommendedName>
        <fullName evidence="5">TIR domain-containing protein</fullName>
    </recommendedName>
</protein>
<feature type="signal peptide" evidence="2">
    <location>
        <begin position="1"/>
        <end position="23"/>
    </location>
</feature>
<keyword evidence="1" id="KW-0472">Membrane</keyword>
<name>A0A6J8A2T2_MYTCO</name>
<accession>A0A6J8A2T2</accession>
<evidence type="ECO:0000256" key="2">
    <source>
        <dbReference type="SAM" id="SignalP"/>
    </source>
</evidence>
<keyword evidence="2" id="KW-0732">Signal</keyword>
<dbReference type="Proteomes" id="UP000507470">
    <property type="component" value="Unassembled WGS sequence"/>
</dbReference>